<dbReference type="AlphaFoldDB" id="A0A9D2N3C7"/>
<feature type="transmembrane region" description="Helical" evidence="7">
    <location>
        <begin position="217"/>
        <end position="237"/>
    </location>
</feature>
<sequence length="291" mass="31488">MKQNAAAGHLAALFTILIWGTTFISTKVLLEDFAPVEILFFRFVIGYLALLAADRRPIKGAGRRRELTFVGAGLCGICLYYLMENIALTYTMASNVSVIVATAPFFTAFLFWLFMRSEEKPGAGFVLGFLAAMAGIGLISFNGAQMKLNPLGDVLALGAAVVWGCYSVLSKKMGGFGYPLIASTRHAFFYGILFMIPALFLFGFRLDLSRFADPLNLFNMVYLGIGASAACFVSWNYAMHSLGAVRASVYIYLVPVITVVFSALILGEPVTVLSLLGMGLTLAGLVLSQKK</sequence>
<evidence type="ECO:0000256" key="2">
    <source>
        <dbReference type="ARBA" id="ARBA00007362"/>
    </source>
</evidence>
<evidence type="ECO:0000313" key="9">
    <source>
        <dbReference type="EMBL" id="HJC07187.1"/>
    </source>
</evidence>
<evidence type="ECO:0000259" key="8">
    <source>
        <dbReference type="Pfam" id="PF00892"/>
    </source>
</evidence>
<keyword evidence="3" id="KW-1003">Cell membrane</keyword>
<evidence type="ECO:0000256" key="4">
    <source>
        <dbReference type="ARBA" id="ARBA00022692"/>
    </source>
</evidence>
<feature type="transmembrane region" description="Helical" evidence="7">
    <location>
        <begin position="65"/>
        <end position="83"/>
    </location>
</feature>
<evidence type="ECO:0000256" key="6">
    <source>
        <dbReference type="ARBA" id="ARBA00023136"/>
    </source>
</evidence>
<gene>
    <name evidence="9" type="ORF">H9704_13765</name>
</gene>
<evidence type="ECO:0000256" key="3">
    <source>
        <dbReference type="ARBA" id="ARBA00022475"/>
    </source>
</evidence>
<feature type="transmembrane region" description="Helical" evidence="7">
    <location>
        <begin position="95"/>
        <end position="115"/>
    </location>
</feature>
<evidence type="ECO:0000256" key="7">
    <source>
        <dbReference type="SAM" id="Phobius"/>
    </source>
</evidence>
<name>A0A9D2N3C7_9FIRM</name>
<comment type="caution">
    <text evidence="9">The sequence shown here is derived from an EMBL/GenBank/DDBJ whole genome shotgun (WGS) entry which is preliminary data.</text>
</comment>
<protein>
    <submittedName>
        <fullName evidence="9">DMT family transporter</fullName>
    </submittedName>
</protein>
<organism evidence="9 10">
    <name type="scientific">Candidatus Enterocloster excrementipullorum</name>
    <dbReference type="NCBI Taxonomy" id="2838559"/>
    <lineage>
        <taxon>Bacteria</taxon>
        <taxon>Bacillati</taxon>
        <taxon>Bacillota</taxon>
        <taxon>Clostridia</taxon>
        <taxon>Lachnospirales</taxon>
        <taxon>Lachnospiraceae</taxon>
        <taxon>Enterocloster</taxon>
    </lineage>
</organism>
<dbReference type="EMBL" id="DWWT01000075">
    <property type="protein sequence ID" value="HJC07187.1"/>
    <property type="molecule type" value="Genomic_DNA"/>
</dbReference>
<dbReference type="Pfam" id="PF00892">
    <property type="entry name" value="EamA"/>
    <property type="match status" value="2"/>
</dbReference>
<evidence type="ECO:0000256" key="1">
    <source>
        <dbReference type="ARBA" id="ARBA00004651"/>
    </source>
</evidence>
<keyword evidence="6 7" id="KW-0472">Membrane</keyword>
<feature type="transmembrane region" description="Helical" evidence="7">
    <location>
        <begin position="272"/>
        <end position="288"/>
    </location>
</feature>
<evidence type="ECO:0000256" key="5">
    <source>
        <dbReference type="ARBA" id="ARBA00022989"/>
    </source>
</evidence>
<comment type="subcellular location">
    <subcellularLocation>
        <location evidence="1">Cell membrane</location>
        <topology evidence="1">Multi-pass membrane protein</topology>
    </subcellularLocation>
</comment>
<dbReference type="Proteomes" id="UP000823910">
    <property type="component" value="Unassembled WGS sequence"/>
</dbReference>
<dbReference type="GO" id="GO:0005886">
    <property type="term" value="C:plasma membrane"/>
    <property type="evidence" value="ECO:0007669"/>
    <property type="project" value="UniProtKB-SubCell"/>
</dbReference>
<keyword evidence="4 7" id="KW-0812">Transmembrane</keyword>
<accession>A0A9D2N3C7</accession>
<feature type="transmembrane region" description="Helical" evidence="7">
    <location>
        <begin position="36"/>
        <end position="53"/>
    </location>
</feature>
<feature type="transmembrane region" description="Helical" evidence="7">
    <location>
        <begin position="249"/>
        <end position="266"/>
    </location>
</feature>
<keyword evidence="5 7" id="KW-1133">Transmembrane helix</keyword>
<comment type="similarity">
    <text evidence="2">Belongs to the EamA transporter family.</text>
</comment>
<dbReference type="PANTHER" id="PTHR32322">
    <property type="entry name" value="INNER MEMBRANE TRANSPORTER"/>
    <property type="match status" value="1"/>
</dbReference>
<feature type="domain" description="EamA" evidence="8">
    <location>
        <begin position="8"/>
        <end position="140"/>
    </location>
</feature>
<dbReference type="InterPro" id="IPR037185">
    <property type="entry name" value="EmrE-like"/>
</dbReference>
<feature type="transmembrane region" description="Helical" evidence="7">
    <location>
        <begin position="122"/>
        <end position="142"/>
    </location>
</feature>
<dbReference type="InterPro" id="IPR050638">
    <property type="entry name" value="AA-Vitamin_Transporters"/>
</dbReference>
<dbReference type="InterPro" id="IPR000620">
    <property type="entry name" value="EamA_dom"/>
</dbReference>
<reference evidence="9" key="1">
    <citation type="journal article" date="2021" name="PeerJ">
        <title>Extensive microbial diversity within the chicken gut microbiome revealed by metagenomics and culture.</title>
        <authorList>
            <person name="Gilroy R."/>
            <person name="Ravi A."/>
            <person name="Getino M."/>
            <person name="Pursley I."/>
            <person name="Horton D.L."/>
            <person name="Alikhan N.F."/>
            <person name="Baker D."/>
            <person name="Gharbi K."/>
            <person name="Hall N."/>
            <person name="Watson M."/>
            <person name="Adriaenssens E.M."/>
            <person name="Foster-Nyarko E."/>
            <person name="Jarju S."/>
            <person name="Secka A."/>
            <person name="Antonio M."/>
            <person name="Oren A."/>
            <person name="Chaudhuri R.R."/>
            <person name="La Ragione R."/>
            <person name="Hildebrand F."/>
            <person name="Pallen M.J."/>
        </authorList>
    </citation>
    <scope>NUCLEOTIDE SEQUENCE</scope>
    <source>
        <strain evidence="9">CHK180-15479</strain>
    </source>
</reference>
<feature type="domain" description="EamA" evidence="8">
    <location>
        <begin position="151"/>
        <end position="287"/>
    </location>
</feature>
<feature type="transmembrane region" description="Helical" evidence="7">
    <location>
        <begin position="187"/>
        <end position="205"/>
    </location>
</feature>
<dbReference type="SUPFAM" id="SSF103481">
    <property type="entry name" value="Multidrug resistance efflux transporter EmrE"/>
    <property type="match status" value="2"/>
</dbReference>
<evidence type="ECO:0000313" key="10">
    <source>
        <dbReference type="Proteomes" id="UP000823910"/>
    </source>
</evidence>
<dbReference type="PANTHER" id="PTHR32322:SF18">
    <property type="entry name" value="S-ADENOSYLMETHIONINE_S-ADENOSYLHOMOCYSTEINE TRANSPORTER"/>
    <property type="match status" value="1"/>
</dbReference>
<proteinExistence type="inferred from homology"/>
<reference evidence="9" key="2">
    <citation type="submission" date="2021-04" db="EMBL/GenBank/DDBJ databases">
        <authorList>
            <person name="Gilroy R."/>
        </authorList>
    </citation>
    <scope>NUCLEOTIDE SEQUENCE</scope>
    <source>
        <strain evidence="9">CHK180-15479</strain>
    </source>
</reference>